<proteinExistence type="predicted"/>
<feature type="transmembrane region" description="Helical" evidence="1">
    <location>
        <begin position="88"/>
        <end position="110"/>
    </location>
</feature>
<reference evidence="2 3" key="1">
    <citation type="submission" date="2018-08" db="EMBL/GenBank/DDBJ databases">
        <title>Genomic Encyclopedia of Archaeal and Bacterial Type Strains, Phase II (KMG-II): from individual species to whole genera.</title>
        <authorList>
            <person name="Goeker M."/>
        </authorList>
    </citation>
    <scope>NUCLEOTIDE SEQUENCE [LARGE SCALE GENOMIC DNA]</scope>
    <source>
        <strain evidence="2 3">DSM 45791</strain>
    </source>
</reference>
<keyword evidence="1" id="KW-0472">Membrane</keyword>
<evidence type="ECO:0000313" key="3">
    <source>
        <dbReference type="Proteomes" id="UP000256269"/>
    </source>
</evidence>
<keyword evidence="3" id="KW-1185">Reference proteome</keyword>
<feature type="transmembrane region" description="Helical" evidence="1">
    <location>
        <begin position="183"/>
        <end position="205"/>
    </location>
</feature>
<dbReference type="Proteomes" id="UP000256269">
    <property type="component" value="Unassembled WGS sequence"/>
</dbReference>
<evidence type="ECO:0000256" key="1">
    <source>
        <dbReference type="SAM" id="Phobius"/>
    </source>
</evidence>
<dbReference type="AlphaFoldDB" id="A0A3E0GVH2"/>
<accession>A0A3E0GVH2</accession>
<organism evidence="2 3">
    <name type="scientific">Kutzneria buriramensis</name>
    <dbReference type="NCBI Taxonomy" id="1045776"/>
    <lineage>
        <taxon>Bacteria</taxon>
        <taxon>Bacillati</taxon>
        <taxon>Actinomycetota</taxon>
        <taxon>Actinomycetes</taxon>
        <taxon>Pseudonocardiales</taxon>
        <taxon>Pseudonocardiaceae</taxon>
        <taxon>Kutzneria</taxon>
    </lineage>
</organism>
<protein>
    <submittedName>
        <fullName evidence="2">Uncharacterized protein</fullName>
    </submittedName>
</protein>
<keyword evidence="1" id="KW-0812">Transmembrane</keyword>
<feature type="transmembrane region" description="Helical" evidence="1">
    <location>
        <begin position="12"/>
        <end position="38"/>
    </location>
</feature>
<sequence>MFVQLYRQYLGLLVMSILYAAWASTLRGPLLVNTLHFWTNHAGAPKRRLWLARTTSASMWLVLSAISFAFGTMTAFALYEFLHSVPLFWVMVALPAVGVLLNLGVAVWTYPMSRARLGDRSGWAEALGEDRDAALEAIARTDCANVASRLWWAYFLMLPAIWPFAVCLGMADFAGDGAVAGQGLSGLAAIAAGVTSVALLAALYFGIDLTSPHLGLVLVGLSVMRPAGSPHLPPLRTLRPGRWRVGRHWTGFRIARQLERCAAATGRRLDATDADLVRRVFGAVAIDLRRGSLSATTDSVEQAQFVTLTRYAIAVLAVDDPVALAAKGATVVTAEMPETPGARNLLEAAGTMLASVSDRIDAVRKVLVGTAVIAAALWLVISGHLADFRTLR</sequence>
<gene>
    <name evidence="2" type="ORF">BCF44_1238</name>
</gene>
<comment type="caution">
    <text evidence="2">The sequence shown here is derived from an EMBL/GenBank/DDBJ whole genome shotgun (WGS) entry which is preliminary data.</text>
</comment>
<feature type="transmembrane region" description="Helical" evidence="1">
    <location>
        <begin position="150"/>
        <end position="171"/>
    </location>
</feature>
<dbReference type="RefSeq" id="WP_116181014.1">
    <property type="nucleotide sequence ID" value="NZ_CP144375.1"/>
</dbReference>
<feature type="transmembrane region" description="Helical" evidence="1">
    <location>
        <begin position="59"/>
        <end position="82"/>
    </location>
</feature>
<evidence type="ECO:0000313" key="2">
    <source>
        <dbReference type="EMBL" id="REH30650.1"/>
    </source>
</evidence>
<keyword evidence="1" id="KW-1133">Transmembrane helix</keyword>
<dbReference type="EMBL" id="QUNO01000023">
    <property type="protein sequence ID" value="REH30650.1"/>
    <property type="molecule type" value="Genomic_DNA"/>
</dbReference>
<name>A0A3E0GVH2_9PSEU</name>
<feature type="transmembrane region" description="Helical" evidence="1">
    <location>
        <begin position="366"/>
        <end position="386"/>
    </location>
</feature>